<dbReference type="InterPro" id="IPR000073">
    <property type="entry name" value="AB_hydrolase_1"/>
</dbReference>
<gene>
    <name evidence="2" type="primary">mesT</name>
    <name evidence="2" type="ORF">GCM10011511_04870</name>
</gene>
<dbReference type="Proteomes" id="UP000607559">
    <property type="component" value="Unassembled WGS sequence"/>
</dbReference>
<dbReference type="SUPFAM" id="SSF53474">
    <property type="entry name" value="alpha/beta-Hydrolases"/>
    <property type="match status" value="1"/>
</dbReference>
<evidence type="ECO:0000313" key="2">
    <source>
        <dbReference type="EMBL" id="GGA84862.1"/>
    </source>
</evidence>
<dbReference type="InterPro" id="IPR029058">
    <property type="entry name" value="AB_hydrolase_fold"/>
</dbReference>
<keyword evidence="2" id="KW-0378">Hydrolase</keyword>
<feature type="domain" description="AB hydrolase-1" evidence="1">
    <location>
        <begin position="10"/>
        <end position="268"/>
    </location>
</feature>
<proteinExistence type="predicted"/>
<dbReference type="EMBL" id="BMJC01000001">
    <property type="protein sequence ID" value="GGA84862.1"/>
    <property type="molecule type" value="Genomic_DNA"/>
</dbReference>
<reference evidence="2" key="1">
    <citation type="journal article" date="2014" name="Int. J. Syst. Evol. Microbiol.">
        <title>Complete genome sequence of Corynebacterium casei LMG S-19264T (=DSM 44701T), isolated from a smear-ripened cheese.</title>
        <authorList>
            <consortium name="US DOE Joint Genome Institute (JGI-PGF)"/>
            <person name="Walter F."/>
            <person name="Albersmeier A."/>
            <person name="Kalinowski J."/>
            <person name="Ruckert C."/>
        </authorList>
    </citation>
    <scope>NUCLEOTIDE SEQUENCE</scope>
    <source>
        <strain evidence="2">CGMCC 1.15448</strain>
    </source>
</reference>
<sequence>MHNRNNIISFLPGYPFGSYDWSKIDALLEAQEPLNRLFVEYIGQGESDKPEDYPYSTFERANQVEAIWKYHNVTSTFAVTFDYSSLVVMELLRRQQEKIEKGIQPSTLITKVLLINGGYFTDGHSHPILTTPLLKTRFGKRSTMKAQTSDYTFNRMIKGMWSRKYKVSEAELAEARDAIRRRNGALFLHYAAGFVDEHKANGERLNLLPIVEKMHKDVSFYIIGSDKDQFEPRQVKLAKERLNKYGVGIEVLSGGHMIPMEQPKLLADRILEITRQP</sequence>
<name>A0A8J2U7N2_9BACT</name>
<dbReference type="AlphaFoldDB" id="A0A8J2U7N2"/>
<reference evidence="2" key="2">
    <citation type="submission" date="2020-09" db="EMBL/GenBank/DDBJ databases">
        <authorList>
            <person name="Sun Q."/>
            <person name="Zhou Y."/>
        </authorList>
    </citation>
    <scope>NUCLEOTIDE SEQUENCE</scope>
    <source>
        <strain evidence="2">CGMCC 1.15448</strain>
    </source>
</reference>
<dbReference type="GO" id="GO:0016787">
    <property type="term" value="F:hydrolase activity"/>
    <property type="evidence" value="ECO:0007669"/>
    <property type="project" value="UniProtKB-KW"/>
</dbReference>
<comment type="caution">
    <text evidence="2">The sequence shown here is derived from an EMBL/GenBank/DDBJ whole genome shotgun (WGS) entry which is preliminary data.</text>
</comment>
<evidence type="ECO:0000313" key="3">
    <source>
        <dbReference type="Proteomes" id="UP000607559"/>
    </source>
</evidence>
<accession>A0A8J2U7N2</accession>
<protein>
    <submittedName>
        <fullName evidence="2">Epoxide hydrolase MesT</fullName>
    </submittedName>
</protein>
<organism evidence="2 3">
    <name type="scientific">Puia dinghuensis</name>
    <dbReference type="NCBI Taxonomy" id="1792502"/>
    <lineage>
        <taxon>Bacteria</taxon>
        <taxon>Pseudomonadati</taxon>
        <taxon>Bacteroidota</taxon>
        <taxon>Chitinophagia</taxon>
        <taxon>Chitinophagales</taxon>
        <taxon>Chitinophagaceae</taxon>
        <taxon>Puia</taxon>
    </lineage>
</organism>
<dbReference type="PANTHER" id="PTHR43689:SF8">
    <property type="entry name" value="ALPHA_BETA-HYDROLASES SUPERFAMILY PROTEIN"/>
    <property type="match status" value="1"/>
</dbReference>
<evidence type="ECO:0000259" key="1">
    <source>
        <dbReference type="Pfam" id="PF12697"/>
    </source>
</evidence>
<dbReference type="Pfam" id="PF12697">
    <property type="entry name" value="Abhydrolase_6"/>
    <property type="match status" value="1"/>
</dbReference>
<dbReference type="PANTHER" id="PTHR43689">
    <property type="entry name" value="HYDROLASE"/>
    <property type="match status" value="1"/>
</dbReference>
<keyword evidence="3" id="KW-1185">Reference proteome</keyword>
<dbReference type="Gene3D" id="3.40.50.1820">
    <property type="entry name" value="alpha/beta hydrolase"/>
    <property type="match status" value="1"/>
</dbReference>